<dbReference type="AlphaFoldDB" id="A0A399QZ87"/>
<feature type="transmembrane region" description="Helical" evidence="1">
    <location>
        <begin position="75"/>
        <end position="96"/>
    </location>
</feature>
<protein>
    <submittedName>
        <fullName evidence="3">Aa3-type cytochrome c oxidase subunit IV</fullName>
    </submittedName>
</protein>
<dbReference type="OrthoDB" id="7691500at2"/>
<dbReference type="Proteomes" id="UP000265431">
    <property type="component" value="Unassembled WGS sequence"/>
</dbReference>
<feature type="domain" description="Cytochrome c oxidase subunit IV bacterial aa3 type" evidence="2">
    <location>
        <begin position="8"/>
        <end position="43"/>
    </location>
</feature>
<dbReference type="EMBL" id="QWGB01000005">
    <property type="protein sequence ID" value="RIJ24200.1"/>
    <property type="molecule type" value="Genomic_DNA"/>
</dbReference>
<sequence length="100" mass="10472">MASSEYTRGEMEIEAQSKMYSGFMKASMWGALILLLSVGYMVFTLSVGMNWLVALILCAGAGIAIGVGMSLGGAWIATVIGLAGLALVIQLLVTLFSMAM</sequence>
<organism evidence="3 4">
    <name type="scientific">Henriciella barbarensis</name>
    <dbReference type="NCBI Taxonomy" id="86342"/>
    <lineage>
        <taxon>Bacteria</taxon>
        <taxon>Pseudomonadati</taxon>
        <taxon>Pseudomonadota</taxon>
        <taxon>Alphaproteobacteria</taxon>
        <taxon>Hyphomonadales</taxon>
        <taxon>Hyphomonadaceae</taxon>
        <taxon>Henriciella</taxon>
    </lineage>
</organism>
<evidence type="ECO:0000313" key="4">
    <source>
        <dbReference type="Proteomes" id="UP000265431"/>
    </source>
</evidence>
<dbReference type="SUPFAM" id="SSF81469">
    <property type="entry name" value="Bacterial aa3 type cytochrome c oxidase subunit IV"/>
    <property type="match status" value="1"/>
</dbReference>
<name>A0A399QZ87_9PROT</name>
<feature type="transmembrane region" description="Helical" evidence="1">
    <location>
        <begin position="50"/>
        <end position="69"/>
    </location>
</feature>
<dbReference type="InterPro" id="IPR036596">
    <property type="entry name" value="Cyt-C_aa3_sf"/>
</dbReference>
<dbReference type="RefSeq" id="WP_119379389.1">
    <property type="nucleotide sequence ID" value="NZ_QWGB01000005.1"/>
</dbReference>
<dbReference type="Gene3D" id="1.20.5.160">
    <property type="entry name" value="Bacterial aa3 type cytochrome c oxidase subunit IV"/>
    <property type="match status" value="1"/>
</dbReference>
<dbReference type="InterPro" id="IPR012422">
    <property type="entry name" value="Cyt_c_oxidase_su4_bac-aa3"/>
</dbReference>
<dbReference type="Pfam" id="PF07835">
    <property type="entry name" value="COX4_pro_2"/>
    <property type="match status" value="1"/>
</dbReference>
<comment type="caution">
    <text evidence="3">The sequence shown here is derived from an EMBL/GenBank/DDBJ whole genome shotgun (WGS) entry which is preliminary data.</text>
</comment>
<gene>
    <name evidence="3" type="ORF">D1224_08145</name>
</gene>
<reference evidence="3 4" key="1">
    <citation type="submission" date="2018-08" db="EMBL/GenBank/DDBJ databases">
        <title>Henriciella mobilis sp. nov., isolated from seawater.</title>
        <authorList>
            <person name="Cheng H."/>
            <person name="Wu Y.-H."/>
            <person name="Xu X.-W."/>
            <person name="Guo L.-L."/>
        </authorList>
    </citation>
    <scope>NUCLEOTIDE SEQUENCE [LARGE SCALE GENOMIC DNA]</scope>
    <source>
        <strain evidence="3 4">CCUG66934</strain>
    </source>
</reference>
<keyword evidence="4" id="KW-1185">Reference proteome</keyword>
<accession>A0A399QZ87</accession>
<keyword evidence="1" id="KW-1133">Transmembrane helix</keyword>
<evidence type="ECO:0000259" key="2">
    <source>
        <dbReference type="Pfam" id="PF07835"/>
    </source>
</evidence>
<evidence type="ECO:0000256" key="1">
    <source>
        <dbReference type="SAM" id="Phobius"/>
    </source>
</evidence>
<keyword evidence="1" id="KW-0472">Membrane</keyword>
<proteinExistence type="predicted"/>
<keyword evidence="1" id="KW-0812">Transmembrane</keyword>
<evidence type="ECO:0000313" key="3">
    <source>
        <dbReference type="EMBL" id="RIJ24200.1"/>
    </source>
</evidence>
<feature type="transmembrane region" description="Helical" evidence="1">
    <location>
        <begin position="26"/>
        <end position="43"/>
    </location>
</feature>